<dbReference type="Pfam" id="PF13426">
    <property type="entry name" value="PAS_9"/>
    <property type="match status" value="3"/>
</dbReference>
<dbReference type="Pfam" id="PF08447">
    <property type="entry name" value="PAS_3"/>
    <property type="match status" value="1"/>
</dbReference>
<dbReference type="Pfam" id="PF00990">
    <property type="entry name" value="GGDEF"/>
    <property type="match status" value="1"/>
</dbReference>
<evidence type="ECO:0000259" key="10">
    <source>
        <dbReference type="PROSITE" id="PS50883"/>
    </source>
</evidence>
<dbReference type="SUPFAM" id="SSF53850">
    <property type="entry name" value="Periplasmic binding protein-like II"/>
    <property type="match status" value="1"/>
</dbReference>
<dbReference type="Pfam" id="PF00563">
    <property type="entry name" value="EAL"/>
    <property type="match status" value="1"/>
</dbReference>
<keyword evidence="7" id="KW-0732">Signal</keyword>
<keyword evidence="6" id="KW-1133">Transmembrane helix</keyword>
<evidence type="ECO:0000259" key="11">
    <source>
        <dbReference type="PROSITE" id="PS50887"/>
    </source>
</evidence>
<feature type="domain" description="GGDEF" evidence="11">
    <location>
        <begin position="837"/>
        <end position="970"/>
    </location>
</feature>
<dbReference type="Pfam" id="PF00497">
    <property type="entry name" value="SBP_bac_3"/>
    <property type="match status" value="1"/>
</dbReference>
<dbReference type="PANTHER" id="PTHR44757">
    <property type="entry name" value="DIGUANYLATE CYCLASE DGCP"/>
    <property type="match status" value="1"/>
</dbReference>
<evidence type="ECO:0000313" key="13">
    <source>
        <dbReference type="Proteomes" id="UP000593847"/>
    </source>
</evidence>
<keyword evidence="6" id="KW-0812">Transmembrane</keyword>
<dbReference type="InterPro" id="IPR035919">
    <property type="entry name" value="EAL_sf"/>
</dbReference>
<dbReference type="InterPro" id="IPR001633">
    <property type="entry name" value="EAL_dom"/>
</dbReference>
<organism evidence="12 13">
    <name type="scientific">Pseudomonas taiwanensis</name>
    <dbReference type="NCBI Taxonomy" id="470150"/>
    <lineage>
        <taxon>Bacteria</taxon>
        <taxon>Pseudomonadati</taxon>
        <taxon>Pseudomonadota</taxon>
        <taxon>Gammaproteobacteria</taxon>
        <taxon>Pseudomonadales</taxon>
        <taxon>Pseudomonadaceae</taxon>
        <taxon>Pseudomonas</taxon>
    </lineage>
</organism>
<feature type="chain" id="PRO_5031026818" description="cyclic-guanylate-specific phosphodiesterase" evidence="7">
    <location>
        <begin position="22"/>
        <end position="1247"/>
    </location>
</feature>
<evidence type="ECO:0000259" key="8">
    <source>
        <dbReference type="PROSITE" id="PS50112"/>
    </source>
</evidence>
<comment type="catalytic activity">
    <reaction evidence="5">
        <text>3',3'-c-di-GMP + H2O = 5'-phosphoguanylyl(3'-&gt;5')guanosine + H(+)</text>
        <dbReference type="Rhea" id="RHEA:24902"/>
        <dbReference type="ChEBI" id="CHEBI:15377"/>
        <dbReference type="ChEBI" id="CHEBI:15378"/>
        <dbReference type="ChEBI" id="CHEBI:58754"/>
        <dbReference type="ChEBI" id="CHEBI:58805"/>
        <dbReference type="EC" id="3.1.4.52"/>
    </reaction>
    <physiologicalReaction direction="left-to-right" evidence="5">
        <dbReference type="Rhea" id="RHEA:24903"/>
    </physiologicalReaction>
</comment>
<dbReference type="InterPro" id="IPR029787">
    <property type="entry name" value="Nucleotide_cyclase"/>
</dbReference>
<comment type="cofactor">
    <cofactor evidence="1">
        <name>Mg(2+)</name>
        <dbReference type="ChEBI" id="CHEBI:18420"/>
    </cofactor>
</comment>
<sequence length="1247" mass="139447">MSLKPAILLLILILWNTTAGALTLTDEENAWLAAHPQLKLGVDASWPPFEFRDQEGRYQGLAADYIAMIQQRLGVTFKPVEPSSWTEVLAQARESRIDLLPGIMSTPERQGFLAFTRPYLDFPIVILAHKGGAQPRKLADLYGLKVAVVENYAPHELLRTHHPDLNLVALPNVSSTLQALATDQVDAVVGDLASSIWSLRQLKLDGLYVSGETPYRYQLAMAVPRDKSVLVGILDKVMADMSSSEISQIQQHWVGNVVDQRMFWSDLLVYGLPTVLLLMAVLAVVIRINRRLSSEISRRIALEQELRSSEYHYRGLVESLSAIAWEADANDFTYSYVSPHAEDLLGYPLSDWLRPGFWRSILHPEDALWAQAYCDSETAAGRDHSLDYRVIRADGQPLWIRNIVSMIEHGHQPVMRGLMIDISETKRTEDALRLSEQKFASVFQQCPDILLIARHSDGCLLEVNEAFEEQIGLPPDQVIGRTATDLDLWGVEGSGPLLLQRLHQGGIRNLEMSFRRSNGQLFTGLTSAETFELDGTPALVVAVRDISQLKETQQQLQTSEEKFAKAFHASPDGLLLSRQSDGLLLEVNEGFCRLTGYDLNPTIDQTSLDLGIWVDLNERKRLVDQLNRDGFVRDFTCHIRRSDGQIRLCELSARPLPITGVDCMLTIARDITERHLMQEKLQLAATVFENTAEGVLITDIDQRISAVNRAFSEITGYSEIEALGQTPRLLASGQHDSAFYLAMWHQLTAEGHWQGEIYNKRKNGELYPSWLTISAVRNSDREITHFVAVFADISSIKHAQAKLDYQAHHDPLTGLPNRTLFENRLQGVLTCAQVSNRQGAVLFLDLDRFKHINDSLGHPVGDLLLKGIAQRLKEQVRDVDTVARLGGDEFIILLPGLHKPSDASTIANKLLACFNAPFQAGEHEFFTSASIGISLYPQDGTDVSTLIRNADAAMYRSKAKGRNRVEAYTRDLTAQASERIALEHELRRAVERNEMSLCFQPKLSLKTQSLVGAEALIRWSHPTFGEVPPEHFIHLAEENGTILQLGDWVLEQACRQMQAWKQHYEPFGPLSINLAGAQLRHPHLARRIEQLLKHYQLRAGDLQLEITENFIMSQAEEALAVLYQLKKLGVQLAIDDFGTGYSSLSYLKRLPLDILKIDKSFIRGLPDDPHDAAIARAIIALGRSMQLTIIAEGVENQAQQRFLAAEGCEQIQGYIVSLPLPPEEFAAAFLRIALSDLSDGTGAKPSL</sequence>
<dbReference type="SMART" id="SM00091">
    <property type="entry name" value="PAS"/>
    <property type="match status" value="4"/>
</dbReference>
<dbReference type="PROSITE" id="PS50113">
    <property type="entry name" value="PAC"/>
    <property type="match status" value="3"/>
</dbReference>
<dbReference type="GO" id="GO:0005886">
    <property type="term" value="C:plasma membrane"/>
    <property type="evidence" value="ECO:0007669"/>
    <property type="project" value="UniProtKB-SubCell"/>
</dbReference>
<dbReference type="PROSITE" id="PS50112">
    <property type="entry name" value="PAS"/>
    <property type="match status" value="3"/>
</dbReference>
<gene>
    <name evidence="12" type="ORF">ICN73_04580</name>
</gene>
<evidence type="ECO:0000313" key="12">
    <source>
        <dbReference type="EMBL" id="QOJ92161.1"/>
    </source>
</evidence>
<dbReference type="FunFam" id="3.20.20.450:FF:000001">
    <property type="entry name" value="Cyclic di-GMP phosphodiesterase yahA"/>
    <property type="match status" value="1"/>
</dbReference>
<dbReference type="InterPro" id="IPR000014">
    <property type="entry name" value="PAS"/>
</dbReference>
<dbReference type="CDD" id="cd00130">
    <property type="entry name" value="PAS"/>
    <property type="match status" value="4"/>
</dbReference>
<feature type="domain" description="PAC" evidence="9">
    <location>
        <begin position="753"/>
        <end position="805"/>
    </location>
</feature>
<dbReference type="InterPro" id="IPR001610">
    <property type="entry name" value="PAC"/>
</dbReference>
<keyword evidence="4" id="KW-0973">c-di-GMP</keyword>
<evidence type="ECO:0000256" key="7">
    <source>
        <dbReference type="SAM" id="SignalP"/>
    </source>
</evidence>
<dbReference type="SUPFAM" id="SSF55785">
    <property type="entry name" value="PYP-like sensor domain (PAS domain)"/>
    <property type="match status" value="4"/>
</dbReference>
<evidence type="ECO:0000256" key="4">
    <source>
        <dbReference type="ARBA" id="ARBA00022636"/>
    </source>
</evidence>
<feature type="domain" description="PAS" evidence="8">
    <location>
        <begin position="309"/>
        <end position="366"/>
    </location>
</feature>
<dbReference type="CDD" id="cd01007">
    <property type="entry name" value="PBP2_BvgS_HisK_like"/>
    <property type="match status" value="1"/>
</dbReference>
<feature type="domain" description="PAC" evidence="9">
    <location>
        <begin position="384"/>
        <end position="434"/>
    </location>
</feature>
<dbReference type="GO" id="GO:0071111">
    <property type="term" value="F:cyclic-guanylate-specific phosphodiesterase activity"/>
    <property type="evidence" value="ECO:0007669"/>
    <property type="project" value="UniProtKB-EC"/>
</dbReference>
<dbReference type="SMART" id="SM00267">
    <property type="entry name" value="GGDEF"/>
    <property type="match status" value="1"/>
</dbReference>
<dbReference type="PROSITE" id="PS50883">
    <property type="entry name" value="EAL"/>
    <property type="match status" value="1"/>
</dbReference>
<dbReference type="CDD" id="cd01948">
    <property type="entry name" value="EAL"/>
    <property type="match status" value="1"/>
</dbReference>
<name>A0A7L9GID4_9PSED</name>
<dbReference type="InterPro" id="IPR052155">
    <property type="entry name" value="Biofilm_reg_signaling"/>
</dbReference>
<dbReference type="InterPro" id="IPR043128">
    <property type="entry name" value="Rev_trsase/Diguanyl_cyclase"/>
</dbReference>
<dbReference type="KEGG" id="ptai:ICN73_04580"/>
<comment type="subcellular location">
    <subcellularLocation>
        <location evidence="2">Cell inner membrane</location>
    </subcellularLocation>
</comment>
<dbReference type="AlphaFoldDB" id="A0A7L9GID4"/>
<dbReference type="InterPro" id="IPR013655">
    <property type="entry name" value="PAS_fold_3"/>
</dbReference>
<feature type="domain" description="PAS" evidence="8">
    <location>
        <begin position="680"/>
        <end position="726"/>
    </location>
</feature>
<feature type="domain" description="PAS" evidence="8">
    <location>
        <begin position="435"/>
        <end position="482"/>
    </location>
</feature>
<evidence type="ECO:0000256" key="1">
    <source>
        <dbReference type="ARBA" id="ARBA00001946"/>
    </source>
</evidence>
<dbReference type="InterPro" id="IPR000160">
    <property type="entry name" value="GGDEF_dom"/>
</dbReference>
<proteinExistence type="predicted"/>
<evidence type="ECO:0000256" key="6">
    <source>
        <dbReference type="SAM" id="Phobius"/>
    </source>
</evidence>
<dbReference type="FunFam" id="3.30.70.270:FF:000001">
    <property type="entry name" value="Diguanylate cyclase domain protein"/>
    <property type="match status" value="1"/>
</dbReference>
<dbReference type="SMART" id="SM00052">
    <property type="entry name" value="EAL"/>
    <property type="match status" value="1"/>
</dbReference>
<dbReference type="Proteomes" id="UP000593847">
    <property type="component" value="Chromosome"/>
</dbReference>
<dbReference type="PROSITE" id="PS50887">
    <property type="entry name" value="GGDEF"/>
    <property type="match status" value="1"/>
</dbReference>
<evidence type="ECO:0000259" key="9">
    <source>
        <dbReference type="PROSITE" id="PS50113"/>
    </source>
</evidence>
<dbReference type="SMART" id="SM00062">
    <property type="entry name" value="PBPb"/>
    <property type="match status" value="1"/>
</dbReference>
<keyword evidence="6" id="KW-0472">Membrane</keyword>
<dbReference type="PANTHER" id="PTHR44757:SF2">
    <property type="entry name" value="BIOFILM ARCHITECTURE MAINTENANCE PROTEIN MBAA"/>
    <property type="match status" value="1"/>
</dbReference>
<dbReference type="EC" id="3.1.4.52" evidence="3"/>
<accession>A0A7L9GID4</accession>
<dbReference type="SMART" id="SM00086">
    <property type="entry name" value="PAC"/>
    <property type="match status" value="4"/>
</dbReference>
<dbReference type="Gene3D" id="3.30.70.270">
    <property type="match status" value="1"/>
</dbReference>
<dbReference type="InterPro" id="IPR035965">
    <property type="entry name" value="PAS-like_dom_sf"/>
</dbReference>
<dbReference type="InterPro" id="IPR001638">
    <property type="entry name" value="Solute-binding_3/MltF_N"/>
</dbReference>
<dbReference type="Gene3D" id="3.40.190.10">
    <property type="entry name" value="Periplasmic binding protein-like II"/>
    <property type="match status" value="2"/>
</dbReference>
<dbReference type="NCBIfam" id="TIGR00229">
    <property type="entry name" value="sensory_box"/>
    <property type="match status" value="4"/>
</dbReference>
<evidence type="ECO:0000256" key="3">
    <source>
        <dbReference type="ARBA" id="ARBA00012282"/>
    </source>
</evidence>
<dbReference type="SUPFAM" id="SSF141868">
    <property type="entry name" value="EAL domain-like"/>
    <property type="match status" value="1"/>
</dbReference>
<evidence type="ECO:0000256" key="5">
    <source>
        <dbReference type="ARBA" id="ARBA00051114"/>
    </source>
</evidence>
<feature type="domain" description="EAL" evidence="10">
    <location>
        <begin position="979"/>
        <end position="1233"/>
    </location>
</feature>
<dbReference type="Gene3D" id="3.30.450.20">
    <property type="entry name" value="PAS domain"/>
    <property type="match status" value="4"/>
</dbReference>
<evidence type="ECO:0000256" key="2">
    <source>
        <dbReference type="ARBA" id="ARBA00004533"/>
    </source>
</evidence>
<dbReference type="InterPro" id="IPR000700">
    <property type="entry name" value="PAS-assoc_C"/>
</dbReference>
<protein>
    <recommendedName>
        <fullName evidence="3">cyclic-guanylate-specific phosphodiesterase</fullName>
        <ecNumber evidence="3">3.1.4.52</ecNumber>
    </recommendedName>
</protein>
<feature type="transmembrane region" description="Helical" evidence="6">
    <location>
        <begin position="267"/>
        <end position="289"/>
    </location>
</feature>
<feature type="domain" description="PAC" evidence="9">
    <location>
        <begin position="508"/>
        <end position="558"/>
    </location>
</feature>
<keyword evidence="13" id="KW-1185">Reference proteome</keyword>
<dbReference type="CDD" id="cd01949">
    <property type="entry name" value="GGDEF"/>
    <property type="match status" value="1"/>
</dbReference>
<dbReference type="EMBL" id="CP062699">
    <property type="protein sequence ID" value="QOJ92161.1"/>
    <property type="molecule type" value="Genomic_DNA"/>
</dbReference>
<dbReference type="GO" id="GO:0071732">
    <property type="term" value="P:cellular response to nitric oxide"/>
    <property type="evidence" value="ECO:0007669"/>
    <property type="project" value="UniProtKB-ARBA"/>
</dbReference>
<dbReference type="Gene3D" id="3.20.20.450">
    <property type="entry name" value="EAL domain"/>
    <property type="match status" value="1"/>
</dbReference>
<dbReference type="SUPFAM" id="SSF55073">
    <property type="entry name" value="Nucleotide cyclase"/>
    <property type="match status" value="1"/>
</dbReference>
<dbReference type="NCBIfam" id="TIGR00254">
    <property type="entry name" value="GGDEF"/>
    <property type="match status" value="1"/>
</dbReference>
<dbReference type="RefSeq" id="WP_011953300.1">
    <property type="nucleotide sequence ID" value="NZ_CP062699.1"/>
</dbReference>
<feature type="signal peptide" evidence="7">
    <location>
        <begin position="1"/>
        <end position="21"/>
    </location>
</feature>
<reference evidence="12" key="1">
    <citation type="submission" date="2020-09" db="EMBL/GenBank/DDBJ databases">
        <title>Complete genome sequence of Pseudomonas taiwanensis CC, a plant growth-promoting and biotite-weathering strain.</title>
        <authorList>
            <person name="Cheng C."/>
        </authorList>
    </citation>
    <scope>NUCLEOTIDE SEQUENCE [LARGE SCALE GENOMIC DNA]</scope>
    <source>
        <strain evidence="12">WRS8</strain>
    </source>
</reference>